<dbReference type="Gene3D" id="3.40.50.150">
    <property type="entry name" value="Vaccinia Virus protein VP39"/>
    <property type="match status" value="1"/>
</dbReference>
<dbReference type="OMA" id="RILPMDQ"/>
<organism evidence="7 8">
    <name type="scientific">Nosema bombycis (strain CQ1 / CVCC 102059)</name>
    <name type="common">Microsporidian parasite</name>
    <name type="synonym">Pebrine of silkworm</name>
    <dbReference type="NCBI Taxonomy" id="578461"/>
    <lineage>
        <taxon>Eukaryota</taxon>
        <taxon>Fungi</taxon>
        <taxon>Fungi incertae sedis</taxon>
        <taxon>Microsporidia</taxon>
        <taxon>Nosematidae</taxon>
        <taxon>Nosema</taxon>
    </lineage>
</organism>
<dbReference type="InterPro" id="IPR029063">
    <property type="entry name" value="SAM-dependent_MTases_sf"/>
</dbReference>
<keyword evidence="1 5" id="KW-0489">Methyltransferase</keyword>
<reference evidence="7 8" key="1">
    <citation type="journal article" date="2013" name="BMC Genomics">
        <title>Comparative genomics of parasitic silkworm microsporidia reveal an association between genome expansion and host adaptation.</title>
        <authorList>
            <person name="Pan G."/>
            <person name="Xu J."/>
            <person name="Li T."/>
            <person name="Xia Q."/>
            <person name="Liu S.L."/>
            <person name="Zhang G."/>
            <person name="Li S."/>
            <person name="Li C."/>
            <person name="Liu H."/>
            <person name="Yang L."/>
            <person name="Liu T."/>
            <person name="Zhang X."/>
            <person name="Wu Z."/>
            <person name="Fan W."/>
            <person name="Dang X."/>
            <person name="Xiang H."/>
            <person name="Tao M."/>
            <person name="Li Y."/>
            <person name="Hu J."/>
            <person name="Li Z."/>
            <person name="Lin L."/>
            <person name="Luo J."/>
            <person name="Geng L."/>
            <person name="Wang L."/>
            <person name="Long M."/>
            <person name="Wan Y."/>
            <person name="He N."/>
            <person name="Zhang Z."/>
            <person name="Lu C."/>
            <person name="Keeling P.J."/>
            <person name="Wang J."/>
            <person name="Xiang Z."/>
            <person name="Zhou Z."/>
        </authorList>
    </citation>
    <scope>NUCLEOTIDE SEQUENCE [LARGE SCALE GENOMIC DNA]</scope>
    <source>
        <strain evidence="8">CQ1 / CVCC 102059</strain>
    </source>
</reference>
<gene>
    <name evidence="7" type="primary">NCL1</name>
    <name evidence="7" type="ORF">NBO_418g0004</name>
</gene>
<dbReference type="PANTHER" id="PTHR22808:SF1">
    <property type="entry name" value="RNA CYTOSINE-C(5)-METHYLTRANSFERASE NSUN2-RELATED"/>
    <property type="match status" value="1"/>
</dbReference>
<dbReference type="InterPro" id="IPR023267">
    <property type="entry name" value="RCMT"/>
</dbReference>
<evidence type="ECO:0000313" key="7">
    <source>
        <dbReference type="EMBL" id="EOB12530.1"/>
    </source>
</evidence>
<evidence type="ECO:0000259" key="6">
    <source>
        <dbReference type="PROSITE" id="PS51686"/>
    </source>
</evidence>
<comment type="similarity">
    <text evidence="5">Belongs to the class I-like SAM-binding methyltransferase superfamily. RsmB/NOP family.</text>
</comment>
<dbReference type="PRINTS" id="PR02008">
    <property type="entry name" value="RCMTFAMILY"/>
</dbReference>
<feature type="binding site" evidence="5">
    <location>
        <position position="188"/>
    </location>
    <ligand>
        <name>S-adenosyl-L-methionine</name>
        <dbReference type="ChEBI" id="CHEBI:59789"/>
    </ligand>
</feature>
<dbReference type="CDD" id="cd02440">
    <property type="entry name" value="AdoMet_MTases"/>
    <property type="match status" value="1"/>
</dbReference>
<dbReference type="SUPFAM" id="SSF53335">
    <property type="entry name" value="S-adenosyl-L-methionine-dependent methyltransferases"/>
    <property type="match status" value="1"/>
</dbReference>
<dbReference type="GO" id="GO:0008173">
    <property type="term" value="F:RNA methyltransferase activity"/>
    <property type="evidence" value="ECO:0007669"/>
    <property type="project" value="InterPro"/>
</dbReference>
<evidence type="ECO:0000256" key="3">
    <source>
        <dbReference type="ARBA" id="ARBA00022691"/>
    </source>
</evidence>
<keyword evidence="8" id="KW-1185">Reference proteome</keyword>
<dbReference type="PANTHER" id="PTHR22808">
    <property type="entry name" value="NCL1 YEAST -RELATED NOL1/NOP2/FMU SUN DOMAIN-CONTAINING"/>
    <property type="match status" value="1"/>
</dbReference>
<keyword evidence="4 5" id="KW-0694">RNA-binding</keyword>
<dbReference type="Pfam" id="PF01189">
    <property type="entry name" value="Methyltr_RsmB-F"/>
    <property type="match status" value="1"/>
</dbReference>
<dbReference type="HOGENOM" id="CLU_005316_4_3_1"/>
<dbReference type="OrthoDB" id="6093671at2759"/>
<feature type="active site" description="Nucleophile" evidence="5">
    <location>
        <position position="241"/>
    </location>
</feature>
<dbReference type="EMBL" id="KB909326">
    <property type="protein sequence ID" value="EOB12530.1"/>
    <property type="molecule type" value="Genomic_DNA"/>
</dbReference>
<accession>R0MEI8</accession>
<dbReference type="VEuPathDB" id="MicrosporidiaDB:NBO_418g0004"/>
<keyword evidence="2 5" id="KW-0808">Transferase</keyword>
<protein>
    <submittedName>
        <fullName evidence="7">tRNA (Cytosine-5-)-methyltransferase NCL1</fullName>
    </submittedName>
</protein>
<evidence type="ECO:0000256" key="2">
    <source>
        <dbReference type="ARBA" id="ARBA00022679"/>
    </source>
</evidence>
<proteinExistence type="inferred from homology"/>
<dbReference type="GO" id="GO:0001510">
    <property type="term" value="P:RNA methylation"/>
    <property type="evidence" value="ECO:0007669"/>
    <property type="project" value="InterPro"/>
</dbReference>
<feature type="binding site" evidence="5">
    <location>
        <begin position="118"/>
        <end position="124"/>
    </location>
    <ligand>
        <name>S-adenosyl-L-methionine</name>
        <dbReference type="ChEBI" id="CHEBI:59789"/>
    </ligand>
</feature>
<feature type="domain" description="SAM-dependent MTase RsmB/NOP-type" evidence="6">
    <location>
        <begin position="24"/>
        <end position="332"/>
    </location>
</feature>
<feature type="binding site" evidence="5">
    <location>
        <position position="167"/>
    </location>
    <ligand>
        <name>S-adenosyl-L-methionine</name>
        <dbReference type="ChEBI" id="CHEBI:59789"/>
    </ligand>
</feature>
<evidence type="ECO:0000256" key="1">
    <source>
        <dbReference type="ARBA" id="ARBA00022603"/>
    </source>
</evidence>
<evidence type="ECO:0000313" key="8">
    <source>
        <dbReference type="Proteomes" id="UP000016927"/>
    </source>
</evidence>
<keyword evidence="3 5" id="KW-0949">S-adenosyl-L-methionine</keyword>
<dbReference type="AlphaFoldDB" id="R0MEI8"/>
<dbReference type="Proteomes" id="UP000016927">
    <property type="component" value="Unassembled WGS sequence"/>
</dbReference>
<dbReference type="InterPro" id="IPR049560">
    <property type="entry name" value="MeTrfase_RsmB-F_NOP2_cat"/>
</dbReference>
<name>R0MEI8_NOSB1</name>
<evidence type="ECO:0000256" key="4">
    <source>
        <dbReference type="ARBA" id="ARBA00022884"/>
    </source>
</evidence>
<dbReference type="InterPro" id="IPR001678">
    <property type="entry name" value="MeTrfase_RsmB-F_NOP2_dom"/>
</dbReference>
<dbReference type="GO" id="GO:0003723">
    <property type="term" value="F:RNA binding"/>
    <property type="evidence" value="ECO:0007669"/>
    <property type="project" value="UniProtKB-UniRule"/>
</dbReference>
<dbReference type="PROSITE" id="PS51686">
    <property type="entry name" value="SAM_MT_RSMB_NOP"/>
    <property type="match status" value="1"/>
</dbReference>
<dbReference type="STRING" id="578461.R0MEI8"/>
<feature type="binding site" evidence="5">
    <location>
        <position position="140"/>
    </location>
    <ligand>
        <name>S-adenosyl-L-methionine</name>
        <dbReference type="ChEBI" id="CHEBI:59789"/>
    </ligand>
</feature>
<sequence length="497" mass="58027">MSKTDFVEFYKKNLNLKLNEFDELMNVLESKLPQTFRIINTPFYHQVKKRLEKMNSIKKIDFIKDTYFIDKEIEELEKNRDFIVNQTLIGSIQRQEIVSMIPILLMGLKEEHYVLDLCAAPGSKTKQILNLVKGLIVANDQNSKRLNILMTESFKIPNKSFIVTQHDASKFPQVFLPNNKKFDRVLCDVPCSSDGTIRKNPGLLKDWTVKKGQGLFDLQYRILKRSIDLVEDDGIIIYSTCSLNPIENECVIQNIVINENLEIVDPETFIDQNLNSKILFRRGLKTWDVGDFKHKNLITKPIDEDIGLENCVRMYPHDFNTGGFFIALLRKKNKSNTKKENIKMSKSLYKDLEEIESLKILLNYNLNPKINLIRRFNAQNVIYRISDTVRYVIHNNKLKIISAGYKFFEKCNINETGFRIKNTLYDKDLQFDFEMKIKDLKNALISKTLDREFEKKSVIIKVSDLKVFISGYSTGKKIMLYVCNNLQKALLDFTEEE</sequence>
<evidence type="ECO:0000256" key="5">
    <source>
        <dbReference type="PROSITE-ProRule" id="PRU01023"/>
    </source>
</evidence>